<organism evidence="1 2">
    <name type="scientific">Porphyra umbilicalis</name>
    <name type="common">Purple laver</name>
    <name type="synonym">Red alga</name>
    <dbReference type="NCBI Taxonomy" id="2786"/>
    <lineage>
        <taxon>Eukaryota</taxon>
        <taxon>Rhodophyta</taxon>
        <taxon>Bangiophyceae</taxon>
        <taxon>Bangiales</taxon>
        <taxon>Bangiaceae</taxon>
        <taxon>Porphyra</taxon>
    </lineage>
</organism>
<gene>
    <name evidence="1" type="ORF">BU14_0121s0031</name>
</gene>
<dbReference type="InterPro" id="IPR037136">
    <property type="entry name" value="RNA3'_phos_cyclase_dom_sf"/>
</dbReference>
<dbReference type="GO" id="GO:0004521">
    <property type="term" value="F:RNA endonuclease activity"/>
    <property type="evidence" value="ECO:0007669"/>
    <property type="project" value="TreeGrafter"/>
</dbReference>
<dbReference type="AlphaFoldDB" id="A0A1X6PBS4"/>
<dbReference type="Gene3D" id="3.65.10.20">
    <property type="entry name" value="RNA 3'-terminal phosphate cyclase domain"/>
    <property type="match status" value="1"/>
</dbReference>
<keyword evidence="2" id="KW-1185">Reference proteome</keyword>
<dbReference type="GO" id="GO:0005730">
    <property type="term" value="C:nucleolus"/>
    <property type="evidence" value="ECO:0007669"/>
    <property type="project" value="TreeGrafter"/>
</dbReference>
<dbReference type="PANTHER" id="PTHR11096:SF1">
    <property type="entry name" value="RNA 3'-TERMINAL PHOSPHATE CYCLASE-LIKE PROTEIN"/>
    <property type="match status" value="1"/>
</dbReference>
<reference evidence="1 2" key="1">
    <citation type="submission" date="2017-03" db="EMBL/GenBank/DDBJ databases">
        <title>WGS assembly of Porphyra umbilicalis.</title>
        <authorList>
            <person name="Brawley S.H."/>
            <person name="Blouin N.A."/>
            <person name="Ficko-Blean E."/>
            <person name="Wheeler G.L."/>
            <person name="Lohr M."/>
            <person name="Goodson H.V."/>
            <person name="Jenkins J.W."/>
            <person name="Blaby-Haas C.E."/>
            <person name="Helliwell K.E."/>
            <person name="Chan C."/>
            <person name="Marriage T."/>
            <person name="Bhattacharya D."/>
            <person name="Klein A.S."/>
            <person name="Badis Y."/>
            <person name="Brodie J."/>
            <person name="Cao Y."/>
            <person name="Collen J."/>
            <person name="Dittami S.M."/>
            <person name="Gachon C.M."/>
            <person name="Green B.R."/>
            <person name="Karpowicz S."/>
            <person name="Kim J.W."/>
            <person name="Kudahl U."/>
            <person name="Lin S."/>
            <person name="Michel G."/>
            <person name="Mittag M."/>
            <person name="Olson B.J."/>
            <person name="Pangilinan J."/>
            <person name="Peng Y."/>
            <person name="Qiu H."/>
            <person name="Shu S."/>
            <person name="Singer J.T."/>
            <person name="Smith A.G."/>
            <person name="Sprecher B.N."/>
            <person name="Wagner V."/>
            <person name="Wang W."/>
            <person name="Wang Z.-Y."/>
            <person name="Yan J."/>
            <person name="Yarish C."/>
            <person name="Zoeuner-Riek S."/>
            <person name="Zhuang Y."/>
            <person name="Zou Y."/>
            <person name="Lindquist E.A."/>
            <person name="Grimwood J."/>
            <person name="Barry K."/>
            <person name="Rokhsar D.S."/>
            <person name="Schmutz J."/>
            <person name="Stiller J.W."/>
            <person name="Grossman A.R."/>
            <person name="Prochnik S.E."/>
        </authorList>
    </citation>
    <scope>NUCLEOTIDE SEQUENCE [LARGE SCALE GENOMIC DNA]</scope>
    <source>
        <strain evidence="1">4086291</strain>
    </source>
</reference>
<dbReference type="InterPro" id="IPR000228">
    <property type="entry name" value="RNA3'_term_phos_cyc"/>
</dbReference>
<dbReference type="Proteomes" id="UP000218209">
    <property type="component" value="Unassembled WGS sequence"/>
</dbReference>
<dbReference type="GO" id="GO:0000479">
    <property type="term" value="P:endonucleolytic cleavage of tricistronic rRNA transcript (SSU-rRNA, 5.8S rRNA, LSU-rRNA)"/>
    <property type="evidence" value="ECO:0007669"/>
    <property type="project" value="TreeGrafter"/>
</dbReference>
<evidence type="ECO:0000313" key="1">
    <source>
        <dbReference type="EMBL" id="OSX78103.1"/>
    </source>
</evidence>
<dbReference type="EMBL" id="KV918821">
    <property type="protein sequence ID" value="OSX78103.1"/>
    <property type="molecule type" value="Genomic_DNA"/>
</dbReference>
<protein>
    <submittedName>
        <fullName evidence="1">Uncharacterized protein</fullName>
    </submittedName>
</protein>
<sequence length="130" mass="13059">GGAGLPPTPEAVARGAAHGLLEEVDGGGCVDSAHANLALLVAAASEADVSRVRLGRVGGASVAFLRDVRAFLGVVFHVRVERDERMDRVGGGARRVTGRRGGGGGGKDAYVSGIVMTCVGVGLEGPRARS</sequence>
<evidence type="ECO:0000313" key="2">
    <source>
        <dbReference type="Proteomes" id="UP000218209"/>
    </source>
</evidence>
<accession>A0A1X6PBS4</accession>
<proteinExistence type="predicted"/>
<feature type="non-terminal residue" evidence="1">
    <location>
        <position position="1"/>
    </location>
</feature>
<dbReference type="PANTHER" id="PTHR11096">
    <property type="entry name" value="RNA 3' TERMINAL PHOSPHATE CYCLASE"/>
    <property type="match status" value="1"/>
</dbReference>
<name>A0A1X6PBS4_PORUM</name>